<proteinExistence type="inferred from homology"/>
<dbReference type="PANTHER" id="PTHR10412:SF11">
    <property type="entry name" value="MANNOSYL-OLIGOSACCHARIDE GLUCOSIDASE"/>
    <property type="match status" value="1"/>
</dbReference>
<keyword evidence="3" id="KW-0326">Glycosidase</keyword>
<comment type="caution">
    <text evidence="5">The sequence shown here is derived from an EMBL/GenBank/DDBJ whole genome shotgun (WGS) entry which is preliminary data.</text>
</comment>
<evidence type="ECO:0000256" key="1">
    <source>
        <dbReference type="ARBA" id="ARBA00010833"/>
    </source>
</evidence>
<dbReference type="Proteomes" id="UP000215215">
    <property type="component" value="Unassembled WGS sequence"/>
</dbReference>
<dbReference type="AlphaFoldDB" id="A0A235BQ73"/>
<feature type="domain" description="Mannosylglycerate hydrolase MGH1-like glycoside hydrolase" evidence="4">
    <location>
        <begin position="40"/>
        <end position="423"/>
    </location>
</feature>
<dbReference type="SUPFAM" id="SSF48208">
    <property type="entry name" value="Six-hairpin glycosidases"/>
    <property type="match status" value="1"/>
</dbReference>
<dbReference type="InterPro" id="IPR012341">
    <property type="entry name" value="6hp_glycosidase-like_sf"/>
</dbReference>
<dbReference type="GO" id="GO:0009311">
    <property type="term" value="P:oligosaccharide metabolic process"/>
    <property type="evidence" value="ECO:0007669"/>
    <property type="project" value="InterPro"/>
</dbReference>
<dbReference type="Gene3D" id="1.50.10.10">
    <property type="match status" value="1"/>
</dbReference>
<sequence>MQTFGGHKTMQDKILIQKAITVLRENDIDGRSTKASPGLYPHQWLWDSCFIAIGYRYFDINRAMDEIRGLLEGQWTNGMIPHIKFNEKESGGHPREIWGTRKVPKCKDIETSGISQPPMIAIAVWEIYKKNKDKEFLEEVFPMIGKYHRYIKEFRGLDRSGLSCIIHPWESGLDNSPRWDNILDSIRLTDTPESKRADTAFIPIEQRPTDQQYNKYWYLVSLFVGSNYDITQIFKNDPFIVEAILFNSVWCEANRCLSKIAEEIGEENKIFEEWAEQTKNSINENLYDEKDGLYYDFDVKNGVLIKEQTSASFLPLFANVPNQEIAQKIVEQYIRNSEKYWLNYPLPTVSADSLKFNPKRYWRGPVWINMNWFVAKGLENYGFKSYADYIKEKTVELMNKSGFREYFNPYTGEGYGADNFSWSAALTLDIMCK</sequence>
<comment type="similarity">
    <text evidence="1">Belongs to the glycosyl hydrolase 63 family.</text>
</comment>
<dbReference type="PANTHER" id="PTHR10412">
    <property type="entry name" value="MANNOSYL-OLIGOSACCHARIDE GLUCOSIDASE"/>
    <property type="match status" value="1"/>
</dbReference>
<evidence type="ECO:0000259" key="4">
    <source>
        <dbReference type="Pfam" id="PF22422"/>
    </source>
</evidence>
<dbReference type="InterPro" id="IPR054491">
    <property type="entry name" value="MGH1-like_GH"/>
</dbReference>
<evidence type="ECO:0000256" key="2">
    <source>
        <dbReference type="ARBA" id="ARBA00022801"/>
    </source>
</evidence>
<name>A0A235BQ73_UNCW3</name>
<dbReference type="InterPro" id="IPR004888">
    <property type="entry name" value="Glycoside_hydrolase_63"/>
</dbReference>
<keyword evidence="2" id="KW-0378">Hydrolase</keyword>
<reference evidence="5 6" key="1">
    <citation type="submission" date="2017-07" db="EMBL/GenBank/DDBJ databases">
        <title>Recovery of genomes from metagenomes via a dereplication, aggregation, and scoring strategy.</title>
        <authorList>
            <person name="Sieber C.M."/>
            <person name="Probst A.J."/>
            <person name="Sharrar A."/>
            <person name="Thomas B.C."/>
            <person name="Hess M."/>
            <person name="Tringe S.G."/>
            <person name="Banfield J.F."/>
        </authorList>
    </citation>
    <scope>NUCLEOTIDE SEQUENCE [LARGE SCALE GENOMIC DNA]</scope>
    <source>
        <strain evidence="5">JGI_Cruoil_03_44_89</strain>
    </source>
</reference>
<dbReference type="EMBL" id="NOZQ01000187">
    <property type="protein sequence ID" value="OYD14352.1"/>
    <property type="molecule type" value="Genomic_DNA"/>
</dbReference>
<gene>
    <name evidence="5" type="ORF">CH333_08200</name>
</gene>
<dbReference type="Pfam" id="PF22422">
    <property type="entry name" value="MGH1-like_GH"/>
    <property type="match status" value="1"/>
</dbReference>
<evidence type="ECO:0000313" key="5">
    <source>
        <dbReference type="EMBL" id="OYD14352.1"/>
    </source>
</evidence>
<protein>
    <recommendedName>
        <fullName evidence="4">Mannosylglycerate hydrolase MGH1-like glycoside hydrolase domain-containing protein</fullName>
    </recommendedName>
</protein>
<dbReference type="GO" id="GO:0006487">
    <property type="term" value="P:protein N-linked glycosylation"/>
    <property type="evidence" value="ECO:0007669"/>
    <property type="project" value="TreeGrafter"/>
</dbReference>
<evidence type="ECO:0000313" key="6">
    <source>
        <dbReference type="Proteomes" id="UP000215215"/>
    </source>
</evidence>
<organism evidence="5 6">
    <name type="scientific">candidate division WOR-3 bacterium JGI_Cruoil_03_44_89</name>
    <dbReference type="NCBI Taxonomy" id="1973748"/>
    <lineage>
        <taxon>Bacteria</taxon>
        <taxon>Bacteria division WOR-3</taxon>
    </lineage>
</organism>
<evidence type="ECO:0000256" key="3">
    <source>
        <dbReference type="ARBA" id="ARBA00023295"/>
    </source>
</evidence>
<accession>A0A235BQ73</accession>
<dbReference type="InterPro" id="IPR008928">
    <property type="entry name" value="6-hairpin_glycosidase_sf"/>
</dbReference>
<dbReference type="GO" id="GO:0004573">
    <property type="term" value="F:Glc3Man9GlcNAc2 oligosaccharide glucosidase activity"/>
    <property type="evidence" value="ECO:0007669"/>
    <property type="project" value="InterPro"/>
</dbReference>